<dbReference type="InterPro" id="IPR026341">
    <property type="entry name" value="T9SS_type_B"/>
</dbReference>
<gene>
    <name evidence="6" type="ORF">ABNE31_07245</name>
</gene>
<evidence type="ECO:0000313" key="6">
    <source>
        <dbReference type="EMBL" id="XBQ24703.1"/>
    </source>
</evidence>
<proteinExistence type="predicted"/>
<name>A0AAU7N221_9FLAO</name>
<evidence type="ECO:0000256" key="1">
    <source>
        <dbReference type="ARBA" id="ARBA00004613"/>
    </source>
</evidence>
<feature type="compositionally biased region" description="Polar residues" evidence="5">
    <location>
        <begin position="384"/>
        <end position="395"/>
    </location>
</feature>
<sequence>MENITLLGLRSHLVQIAKVSMAMLVFGLTSSFGVAPLHTNPTADHSAGESTKLSTIPMWNPLAVTLNTEDCDGDGVTCEQERKDGTDPDDPCDFILENQDCEPSEAWKKDDCDGDGVSNGKEKLDGTNPLDPCDFVLEHQDCSISEAWKKDDCDGDGVSNGKEKQDGTDPLDPCDFVLEHQDCSISEAWKKDDCDGDGVSNGKEKQDGTDPLDPCDFVLEHQDCSISESWKKDDCDGDGVSNGKEKEDGTDPLDPCDFVLEHQDCSPSEAWKKDDCDGDGVSNGKEKEDGTDPLDPCDFVLEHQDCSPSEAWKKDDCDGDGVTNEDEKNDGTDPLDPCSYDPDSITLPQTGDYLTADCDGDGVTNGDEEEDGTDPQDACDFVLDSQTVTPDSAWNASDCDGDGVTNEDEKNDGTDPLDPCSYNPDSITLPQTGDYLTADCDGDGVTNGDEEEDGTDPQDACDFVLDSQTVTPDSTWNASDCDGDGVTNEDEKNDGTDPLDSCSYNPDSITLPQSADWNALDCDGDGNPNGNDPDPLTATANDDFGSTPALTEVAINILENDDFLPNADEINLGVTSLLRLGGNAAGTVTFDAETGFVNYLPTLAESNSTVTIDYQVCNVLLDPNVCASATIFIEVGANTLDAVDDVYSATVGQDGVIADSNVLSNDTLNGELLTLADVILTSTPTDELTINEDGTVSIASGTPTGNYTIEYTICDTSDATNCDTATVTVEVVQGTPNVINAVDDVYSATVGQDGVIADSNVLSNDTLNGELLTLADVILTSTPTDELTINEDGTVSVNPGIMAGTYTINYTICDVLNVDNCDTATVTVQVMQGSANMIDAVDDTYMATSEQEGVISGSNVLSNDTVNESVATLMDVILTSTPTEALMVNEDGSVSVVPGTMPGTYTIGYTICDIMDVDNCDTAIVTVEVLQGEDNVIDAVDDSYNAGIGGGLIPNSNVLLNDTLNDAPVSLSDVILSSTPTNQLTVNEDGSVTVSSGTQPGTYTIEYTICEAGNPDNCDTATVQVVVEAIEVNQMLTPNGDLKNDFLFIRGTEYIKSSTIKIFNRWGTMVFEANNYDNINNVFDGRVRGKSAISVNDYLPAGIYFYIFNYETEQGSFTDSEYIYLSR</sequence>
<keyword evidence="2" id="KW-0964">Secreted</keyword>
<evidence type="ECO:0000256" key="2">
    <source>
        <dbReference type="ARBA" id="ARBA00022525"/>
    </source>
</evidence>
<feature type="region of interest" description="Disordered" evidence="5">
    <location>
        <begin position="521"/>
        <end position="545"/>
    </location>
</feature>
<feature type="compositionally biased region" description="Low complexity" evidence="5">
    <location>
        <begin position="525"/>
        <end position="535"/>
    </location>
</feature>
<dbReference type="Pfam" id="PF13585">
    <property type="entry name" value="CHU_C"/>
    <property type="match status" value="1"/>
</dbReference>
<dbReference type="Pfam" id="PF18884">
    <property type="entry name" value="TSP3_bac"/>
    <property type="match status" value="11"/>
</dbReference>
<organism evidence="6">
    <name type="scientific">Flagellimonas sp. MMG031</name>
    <dbReference type="NCBI Taxonomy" id="3158549"/>
    <lineage>
        <taxon>Bacteria</taxon>
        <taxon>Pseudomonadati</taxon>
        <taxon>Bacteroidota</taxon>
        <taxon>Flavobacteriia</taxon>
        <taxon>Flavobacteriales</taxon>
        <taxon>Flavobacteriaceae</taxon>
        <taxon>Flagellimonas</taxon>
    </lineage>
</organism>
<reference evidence="6" key="1">
    <citation type="submission" date="2024-05" db="EMBL/GenBank/DDBJ databases">
        <title>Draft Genome Sequences of Flagellimonas sp. MMG031 and Marinobacter sp. MMG032 Isolated from the dinoflagellate Symbiodinium pilosum.</title>
        <authorList>
            <person name="Shikuma N.J."/>
            <person name="Farrell M.V."/>
        </authorList>
    </citation>
    <scope>NUCLEOTIDE SEQUENCE</scope>
    <source>
        <strain evidence="6">MMG031</strain>
    </source>
</reference>
<evidence type="ECO:0000256" key="5">
    <source>
        <dbReference type="SAM" id="MobiDB-lite"/>
    </source>
</evidence>
<feature type="region of interest" description="Disordered" evidence="5">
    <location>
        <begin position="228"/>
        <end position="505"/>
    </location>
</feature>
<dbReference type="InterPro" id="IPR059100">
    <property type="entry name" value="TSP3_bac"/>
</dbReference>
<feature type="region of interest" description="Disordered" evidence="5">
    <location>
        <begin position="191"/>
        <end position="214"/>
    </location>
</feature>
<feature type="compositionally biased region" description="Polar residues" evidence="5">
    <location>
        <begin position="466"/>
        <end position="478"/>
    </location>
</feature>
<feature type="region of interest" description="Disordered" evidence="5">
    <location>
        <begin position="150"/>
        <end position="170"/>
    </location>
</feature>
<dbReference type="AlphaFoldDB" id="A0AAU7N221"/>
<dbReference type="EMBL" id="CP157804">
    <property type="protein sequence ID" value="XBQ24703.1"/>
    <property type="molecule type" value="Genomic_DNA"/>
</dbReference>
<accession>A0AAU7N221</accession>
<dbReference type="KEGG" id="fld:ABNE31_07245"/>
<dbReference type="RefSeq" id="WP_349352875.1">
    <property type="nucleotide sequence ID" value="NZ_CP157804.1"/>
</dbReference>
<dbReference type="NCBIfam" id="TIGR04131">
    <property type="entry name" value="Bac_Flav_CTERM"/>
    <property type="match status" value="1"/>
</dbReference>
<comment type="subcellular location">
    <subcellularLocation>
        <location evidence="1">Secreted</location>
    </subcellularLocation>
</comment>
<feature type="compositionally biased region" description="Basic and acidic residues" evidence="5">
    <location>
        <begin position="300"/>
        <end position="316"/>
    </location>
</feature>
<protein>
    <submittedName>
        <fullName evidence="6">Gliding motility-associated C-terminal domain-containing protein</fullName>
    </submittedName>
</protein>
<evidence type="ECO:0000256" key="3">
    <source>
        <dbReference type="ARBA" id="ARBA00022729"/>
    </source>
</evidence>
<evidence type="ECO:0000256" key="4">
    <source>
        <dbReference type="ARBA" id="ARBA00022837"/>
    </source>
</evidence>
<keyword evidence="4" id="KW-0106">Calcium</keyword>
<feature type="compositionally biased region" description="Basic and acidic residues" evidence="5">
    <location>
        <begin position="259"/>
        <end position="275"/>
    </location>
</feature>
<keyword evidence="3" id="KW-0732">Signal</keyword>